<reference evidence="3" key="1">
    <citation type="submission" date="2012-07" db="EMBL/GenBank/DDBJ databases">
        <title>Genome of the Chinese tree shrew, a rising model animal genetically related to primates.</title>
        <authorList>
            <person name="Zhang G."/>
            <person name="Fan Y."/>
            <person name="Yao Y."/>
            <person name="Huang Z."/>
        </authorList>
    </citation>
    <scope>NUCLEOTIDE SEQUENCE [LARGE SCALE GENOMIC DNA]</scope>
</reference>
<accession>L9L0L6</accession>
<evidence type="ECO:0000256" key="1">
    <source>
        <dbReference type="SAM" id="MobiDB-lite"/>
    </source>
</evidence>
<gene>
    <name evidence="2" type="ORF">TREES_T100011694</name>
</gene>
<feature type="region of interest" description="Disordered" evidence="1">
    <location>
        <begin position="18"/>
        <end position="72"/>
    </location>
</feature>
<name>L9L0L6_TUPCH</name>
<protein>
    <submittedName>
        <fullName evidence="2">Uncharacterized protein</fullName>
    </submittedName>
</protein>
<dbReference type="InParanoid" id="L9L0L6"/>
<proteinExistence type="predicted"/>
<dbReference type="EMBL" id="KB320558">
    <property type="protein sequence ID" value="ELW68760.1"/>
    <property type="molecule type" value="Genomic_DNA"/>
</dbReference>
<reference evidence="3" key="2">
    <citation type="journal article" date="2013" name="Nat. Commun.">
        <title>Genome of the Chinese tree shrew.</title>
        <authorList>
            <person name="Fan Y."/>
            <person name="Huang Z.Y."/>
            <person name="Cao C.C."/>
            <person name="Chen C.S."/>
            <person name="Chen Y.X."/>
            <person name="Fan D.D."/>
            <person name="He J."/>
            <person name="Hou H.L."/>
            <person name="Hu L."/>
            <person name="Hu X.T."/>
            <person name="Jiang X.T."/>
            <person name="Lai R."/>
            <person name="Lang Y.S."/>
            <person name="Liang B."/>
            <person name="Liao S.G."/>
            <person name="Mu D."/>
            <person name="Ma Y.Y."/>
            <person name="Niu Y.Y."/>
            <person name="Sun X.Q."/>
            <person name="Xia J.Q."/>
            <person name="Xiao J."/>
            <person name="Xiong Z.Q."/>
            <person name="Xu L."/>
            <person name="Yang L."/>
            <person name="Zhang Y."/>
            <person name="Zhao W."/>
            <person name="Zhao X.D."/>
            <person name="Zheng Y.T."/>
            <person name="Zhou J.M."/>
            <person name="Zhu Y.B."/>
            <person name="Zhang G.J."/>
            <person name="Wang J."/>
            <person name="Yao Y.G."/>
        </authorList>
    </citation>
    <scope>NUCLEOTIDE SEQUENCE [LARGE SCALE GENOMIC DNA]</scope>
</reference>
<dbReference type="Proteomes" id="UP000011518">
    <property type="component" value="Unassembled WGS sequence"/>
</dbReference>
<organism evidence="2 3">
    <name type="scientific">Tupaia chinensis</name>
    <name type="common">Chinese tree shrew</name>
    <name type="synonym">Tupaia belangeri chinensis</name>
    <dbReference type="NCBI Taxonomy" id="246437"/>
    <lineage>
        <taxon>Eukaryota</taxon>
        <taxon>Metazoa</taxon>
        <taxon>Chordata</taxon>
        <taxon>Craniata</taxon>
        <taxon>Vertebrata</taxon>
        <taxon>Euteleostomi</taxon>
        <taxon>Mammalia</taxon>
        <taxon>Eutheria</taxon>
        <taxon>Euarchontoglires</taxon>
        <taxon>Scandentia</taxon>
        <taxon>Tupaiidae</taxon>
        <taxon>Tupaia</taxon>
    </lineage>
</organism>
<sequence length="72" mass="7849">MATCTRCQNPKALPKMTGKAVGLVDVHPPKDVGAEWERRGDPKKDEGKGRKCVTDPEPGELRKTLLPASVRP</sequence>
<feature type="compositionally biased region" description="Basic and acidic residues" evidence="1">
    <location>
        <begin position="27"/>
        <end position="63"/>
    </location>
</feature>
<evidence type="ECO:0000313" key="2">
    <source>
        <dbReference type="EMBL" id="ELW68760.1"/>
    </source>
</evidence>
<evidence type="ECO:0000313" key="3">
    <source>
        <dbReference type="Proteomes" id="UP000011518"/>
    </source>
</evidence>
<keyword evidence="3" id="KW-1185">Reference proteome</keyword>
<dbReference type="AlphaFoldDB" id="L9L0L6"/>